<dbReference type="Gene3D" id="2.60.40.10">
    <property type="entry name" value="Immunoglobulins"/>
    <property type="match status" value="5"/>
</dbReference>
<dbReference type="InterPro" id="IPR058094">
    <property type="entry name" value="Ig-like_OmpL47-like"/>
</dbReference>
<dbReference type="Pfam" id="PF00127">
    <property type="entry name" value="Copper-bind"/>
    <property type="match status" value="1"/>
</dbReference>
<dbReference type="NCBIfam" id="NF047446">
    <property type="entry name" value="barrel_OmpL47"/>
    <property type="match status" value="6"/>
</dbReference>
<feature type="domain" description="Blue (type 1) copper" evidence="6">
    <location>
        <begin position="57"/>
        <end position="132"/>
    </location>
</feature>
<dbReference type="InterPro" id="IPR008972">
    <property type="entry name" value="Cupredoxin"/>
</dbReference>
<dbReference type="EMBL" id="BMRB01000012">
    <property type="protein sequence ID" value="GGS60208.1"/>
    <property type="molecule type" value="Genomic_DNA"/>
</dbReference>
<dbReference type="GO" id="GO:0009055">
    <property type="term" value="F:electron transfer activity"/>
    <property type="evidence" value="ECO:0007669"/>
    <property type="project" value="InterPro"/>
</dbReference>
<gene>
    <name evidence="7" type="ORF">GCM10010171_63970</name>
</gene>
<reference evidence="7" key="1">
    <citation type="journal article" date="2014" name="Int. J. Syst. Evol. Microbiol.">
        <title>Complete genome sequence of Corynebacterium casei LMG S-19264T (=DSM 44701T), isolated from a smear-ripened cheese.</title>
        <authorList>
            <consortium name="US DOE Joint Genome Institute (JGI-PGF)"/>
            <person name="Walter F."/>
            <person name="Albersmeier A."/>
            <person name="Kalinowski J."/>
            <person name="Ruckert C."/>
        </authorList>
    </citation>
    <scope>NUCLEOTIDE SEQUENCE</scope>
    <source>
        <strain evidence="7">JCM 3276</strain>
    </source>
</reference>
<feature type="signal peptide" evidence="5">
    <location>
        <begin position="1"/>
        <end position="25"/>
    </location>
</feature>
<accession>A0A918GT42</accession>
<dbReference type="Proteomes" id="UP000660680">
    <property type="component" value="Unassembled WGS sequence"/>
</dbReference>
<dbReference type="Gene3D" id="2.60.40.420">
    <property type="entry name" value="Cupredoxins - blue copper proteins"/>
    <property type="match status" value="1"/>
</dbReference>
<dbReference type="AlphaFoldDB" id="A0A918GT42"/>
<sequence>MHRQRSLIAALIAALVALWVVPASAQAEQVLTWTADNGVTSYKSAPATATAGPATIVFENSLATGNTTGMPHTLTFDTSTPGYNHDVALDIIANPFDASGGRHQAQVTLSPGKYRYFCAIPGHGQMVGELVVTDGGGGDTTPPTVTASVTGDRDAEGNYRGAATVTVSAADEGSGVDTIEYNLDGGPFTAYTEPVLVNTVGSHMVHYRATDVAGNVSAEGMVSFTVVEDADTTAPTVSATVTGNQDAAGDYVGSATVTVSAEDAGSGVASVEYEIDDTGFRPYTGPVTVTAVGDHAVQYRATDAAGNVSETGSVAFTVVEPVEEDTTAPAVSAAVSGNQDGSGAYIERATVTVTASDEQSGVASVEYELDGAAWMAYTAPVSVAAVGEHTVRYRATDGAGNVSSIGTVTFAVVEPAPVDTTPPTVSAVVSGERNDTGAYVGSALVTVTAEDVESGVAGVEYNLDGGPFVAYTEPVLVNAVGSHMVHFRATDNAGNTSGEGMVAFTVAAPPVEDTTPPEVVAVVSGEQDASGAYVGSASVTVTATDAGTGVDTVEYNLDGGPFMAYTGPVVVNAVGSHMVHFRATDLAGNTSAEGMVAFTVVEPAEEDTTAPTVAAVVSGNQDGTGAYIDSATVTITAEDTHSGVATIEYSTGGEWAAYTGPLTIGEAGEHTVRYRATDVAGNVSEPATVTFTVVDPGTDDCADSDTRATVIIDGDDTGVANVDTGHGCTVNDLIAETATYANHGAFVTHVDRVTAALVADGVLTKQDRTRIVRAAARSNIGKA</sequence>
<keyword evidence="5" id="KW-0732">Signal</keyword>
<proteinExistence type="predicted"/>
<keyword evidence="2" id="KW-0479">Metal-binding</keyword>
<evidence type="ECO:0000259" key="6">
    <source>
        <dbReference type="Pfam" id="PF00127"/>
    </source>
</evidence>
<keyword evidence="3" id="KW-0249">Electron transport</keyword>
<dbReference type="InterPro" id="IPR028871">
    <property type="entry name" value="BlueCu_1_BS"/>
</dbReference>
<evidence type="ECO:0000256" key="4">
    <source>
        <dbReference type="ARBA" id="ARBA00023008"/>
    </source>
</evidence>
<evidence type="ECO:0000313" key="8">
    <source>
        <dbReference type="Proteomes" id="UP000660680"/>
    </source>
</evidence>
<dbReference type="InterPro" id="IPR013783">
    <property type="entry name" value="Ig-like_fold"/>
</dbReference>
<name>A0A918GT42_9PSEU</name>
<comment type="caution">
    <text evidence="7">The sequence shown here is derived from an EMBL/GenBank/DDBJ whole genome shotgun (WGS) entry which is preliminary data.</text>
</comment>
<evidence type="ECO:0000256" key="2">
    <source>
        <dbReference type="ARBA" id="ARBA00022723"/>
    </source>
</evidence>
<evidence type="ECO:0000256" key="5">
    <source>
        <dbReference type="SAM" id="SignalP"/>
    </source>
</evidence>
<organism evidence="7 8">
    <name type="scientific">Actinokineospora fastidiosa</name>
    <dbReference type="NCBI Taxonomy" id="1816"/>
    <lineage>
        <taxon>Bacteria</taxon>
        <taxon>Bacillati</taxon>
        <taxon>Actinomycetota</taxon>
        <taxon>Actinomycetes</taxon>
        <taxon>Pseudonocardiales</taxon>
        <taxon>Pseudonocardiaceae</taxon>
        <taxon>Actinokineospora</taxon>
    </lineage>
</organism>
<keyword evidence="4" id="KW-0186">Copper</keyword>
<dbReference type="PROSITE" id="PS00196">
    <property type="entry name" value="COPPER_BLUE"/>
    <property type="match status" value="1"/>
</dbReference>
<dbReference type="SUPFAM" id="SSF49503">
    <property type="entry name" value="Cupredoxins"/>
    <property type="match status" value="1"/>
</dbReference>
<dbReference type="GO" id="GO:0005975">
    <property type="term" value="P:carbohydrate metabolic process"/>
    <property type="evidence" value="ECO:0007669"/>
    <property type="project" value="UniProtKB-ARBA"/>
</dbReference>
<protein>
    <recommendedName>
        <fullName evidence="6">Blue (type 1) copper domain-containing protein</fullName>
    </recommendedName>
</protein>
<reference evidence="7" key="2">
    <citation type="submission" date="2020-09" db="EMBL/GenBank/DDBJ databases">
        <authorList>
            <person name="Sun Q."/>
            <person name="Ohkuma M."/>
        </authorList>
    </citation>
    <scope>NUCLEOTIDE SEQUENCE</scope>
    <source>
        <strain evidence="7">JCM 3276</strain>
    </source>
</reference>
<evidence type="ECO:0000256" key="1">
    <source>
        <dbReference type="ARBA" id="ARBA00022448"/>
    </source>
</evidence>
<dbReference type="InterPro" id="IPR000923">
    <property type="entry name" value="BlueCu_1"/>
</dbReference>
<keyword evidence="8" id="KW-1185">Reference proteome</keyword>
<evidence type="ECO:0000256" key="3">
    <source>
        <dbReference type="ARBA" id="ARBA00022982"/>
    </source>
</evidence>
<feature type="chain" id="PRO_5037918754" description="Blue (type 1) copper domain-containing protein" evidence="5">
    <location>
        <begin position="26"/>
        <end position="783"/>
    </location>
</feature>
<keyword evidence="1" id="KW-0813">Transport</keyword>
<dbReference type="GO" id="GO:0005507">
    <property type="term" value="F:copper ion binding"/>
    <property type="evidence" value="ECO:0007669"/>
    <property type="project" value="InterPro"/>
</dbReference>
<evidence type="ECO:0000313" key="7">
    <source>
        <dbReference type="EMBL" id="GGS60208.1"/>
    </source>
</evidence>